<dbReference type="Proteomes" id="UP000299102">
    <property type="component" value="Unassembled WGS sequence"/>
</dbReference>
<dbReference type="EMBL" id="BGZK01000299">
    <property type="protein sequence ID" value="GBP35147.1"/>
    <property type="molecule type" value="Genomic_DNA"/>
</dbReference>
<sequence length="189" mass="21351">MRSGSFEICSHYFGMPAINIALESSAPKRFTQEQLKIDTLNKRGQRTNGGKLTTASLDIFQHGCLFSVKRVPIAPAAWRFVSLPNASTPAPTPDGRRRAANNEPFTSELNMLIGSSFRYIVRCPTHHIIISKRYYCIGDNKQCTMPESRSKSFVRKQERAHLRRGVKKQNTRLEKLRADNSSIVLLGLE</sequence>
<accession>A0A4C1VA36</accession>
<protein>
    <submittedName>
        <fullName evidence="1">Uncharacterized protein</fullName>
    </submittedName>
</protein>
<gene>
    <name evidence="1" type="ORF">EVAR_28346_1</name>
</gene>
<evidence type="ECO:0000313" key="1">
    <source>
        <dbReference type="EMBL" id="GBP35147.1"/>
    </source>
</evidence>
<reference evidence="1 2" key="1">
    <citation type="journal article" date="2019" name="Commun. Biol.">
        <title>The bagworm genome reveals a unique fibroin gene that provides high tensile strength.</title>
        <authorList>
            <person name="Kono N."/>
            <person name="Nakamura H."/>
            <person name="Ohtoshi R."/>
            <person name="Tomita M."/>
            <person name="Numata K."/>
            <person name="Arakawa K."/>
        </authorList>
    </citation>
    <scope>NUCLEOTIDE SEQUENCE [LARGE SCALE GENOMIC DNA]</scope>
</reference>
<name>A0A4C1VA36_EUMVA</name>
<keyword evidence="2" id="KW-1185">Reference proteome</keyword>
<comment type="caution">
    <text evidence="1">The sequence shown here is derived from an EMBL/GenBank/DDBJ whole genome shotgun (WGS) entry which is preliminary data.</text>
</comment>
<organism evidence="1 2">
    <name type="scientific">Eumeta variegata</name>
    <name type="common">Bagworm moth</name>
    <name type="synonym">Eumeta japonica</name>
    <dbReference type="NCBI Taxonomy" id="151549"/>
    <lineage>
        <taxon>Eukaryota</taxon>
        <taxon>Metazoa</taxon>
        <taxon>Ecdysozoa</taxon>
        <taxon>Arthropoda</taxon>
        <taxon>Hexapoda</taxon>
        <taxon>Insecta</taxon>
        <taxon>Pterygota</taxon>
        <taxon>Neoptera</taxon>
        <taxon>Endopterygota</taxon>
        <taxon>Lepidoptera</taxon>
        <taxon>Glossata</taxon>
        <taxon>Ditrysia</taxon>
        <taxon>Tineoidea</taxon>
        <taxon>Psychidae</taxon>
        <taxon>Oiketicinae</taxon>
        <taxon>Eumeta</taxon>
    </lineage>
</organism>
<proteinExistence type="predicted"/>
<dbReference type="AlphaFoldDB" id="A0A4C1VA36"/>
<evidence type="ECO:0000313" key="2">
    <source>
        <dbReference type="Proteomes" id="UP000299102"/>
    </source>
</evidence>